<dbReference type="Proteomes" id="UP001500902">
    <property type="component" value="Unassembled WGS sequence"/>
</dbReference>
<dbReference type="SUPFAM" id="SSF55729">
    <property type="entry name" value="Acyl-CoA N-acyltransferases (Nat)"/>
    <property type="match status" value="1"/>
</dbReference>
<keyword evidence="2" id="KW-0012">Acyltransferase</keyword>
<evidence type="ECO:0000259" key="3">
    <source>
        <dbReference type="PROSITE" id="PS51186"/>
    </source>
</evidence>
<reference evidence="5" key="1">
    <citation type="journal article" date="2019" name="Int. J. Syst. Evol. Microbiol.">
        <title>The Global Catalogue of Microorganisms (GCM) 10K type strain sequencing project: providing services to taxonomists for standard genome sequencing and annotation.</title>
        <authorList>
            <consortium name="The Broad Institute Genomics Platform"/>
            <consortium name="The Broad Institute Genome Sequencing Center for Infectious Disease"/>
            <person name="Wu L."/>
            <person name="Ma J."/>
        </authorList>
    </citation>
    <scope>NUCLEOTIDE SEQUENCE [LARGE SCALE GENOMIC DNA]</scope>
    <source>
        <strain evidence="5">JCM 16904</strain>
    </source>
</reference>
<dbReference type="InterPro" id="IPR050832">
    <property type="entry name" value="Bact_Acetyltransf"/>
</dbReference>
<dbReference type="Gene3D" id="3.40.630.30">
    <property type="match status" value="1"/>
</dbReference>
<dbReference type="PROSITE" id="PS51186">
    <property type="entry name" value="GNAT"/>
    <property type="match status" value="1"/>
</dbReference>
<dbReference type="InterPro" id="IPR016181">
    <property type="entry name" value="Acyl_CoA_acyltransferase"/>
</dbReference>
<gene>
    <name evidence="4" type="ORF">GCM10022224_059730</name>
</gene>
<keyword evidence="5" id="KW-1185">Reference proteome</keyword>
<dbReference type="EMBL" id="BAAAZP010000103">
    <property type="protein sequence ID" value="GAA3686844.1"/>
    <property type="molecule type" value="Genomic_DNA"/>
</dbReference>
<feature type="domain" description="N-acetyltransferase" evidence="3">
    <location>
        <begin position="4"/>
        <end position="150"/>
    </location>
</feature>
<evidence type="ECO:0000256" key="2">
    <source>
        <dbReference type="ARBA" id="ARBA00023315"/>
    </source>
</evidence>
<dbReference type="PANTHER" id="PTHR43877">
    <property type="entry name" value="AMINOALKYLPHOSPHONATE N-ACETYLTRANSFERASE-RELATED-RELATED"/>
    <property type="match status" value="1"/>
</dbReference>
<organism evidence="4 5">
    <name type="scientific">Nonomuraea antimicrobica</name>
    <dbReference type="NCBI Taxonomy" id="561173"/>
    <lineage>
        <taxon>Bacteria</taxon>
        <taxon>Bacillati</taxon>
        <taxon>Actinomycetota</taxon>
        <taxon>Actinomycetes</taxon>
        <taxon>Streptosporangiales</taxon>
        <taxon>Streptosporangiaceae</taxon>
        <taxon>Nonomuraea</taxon>
    </lineage>
</organism>
<dbReference type="InterPro" id="IPR000182">
    <property type="entry name" value="GNAT_dom"/>
</dbReference>
<name>A0ABP7CF12_9ACTN</name>
<dbReference type="PANTHER" id="PTHR43877:SF2">
    <property type="entry name" value="AMINOALKYLPHOSPHONATE N-ACETYLTRANSFERASE-RELATED"/>
    <property type="match status" value="1"/>
</dbReference>
<accession>A0ABP7CF12</accession>
<comment type="caution">
    <text evidence="4">The sequence shown here is derived from an EMBL/GenBank/DDBJ whole genome shotgun (WGS) entry which is preliminary data.</text>
</comment>
<dbReference type="CDD" id="cd04301">
    <property type="entry name" value="NAT_SF"/>
    <property type="match status" value="1"/>
</dbReference>
<dbReference type="Pfam" id="PF00583">
    <property type="entry name" value="Acetyltransf_1"/>
    <property type="match status" value="1"/>
</dbReference>
<proteinExistence type="predicted"/>
<protein>
    <recommendedName>
        <fullName evidence="3">N-acetyltransferase domain-containing protein</fullName>
    </recommendedName>
</protein>
<keyword evidence="1" id="KW-0808">Transferase</keyword>
<evidence type="ECO:0000313" key="5">
    <source>
        <dbReference type="Proteomes" id="UP001500902"/>
    </source>
</evidence>
<evidence type="ECO:0000256" key="1">
    <source>
        <dbReference type="ARBA" id="ARBA00022679"/>
    </source>
</evidence>
<evidence type="ECO:0000313" key="4">
    <source>
        <dbReference type="EMBL" id="GAA3686844.1"/>
    </source>
</evidence>
<sequence>MEAPEIRQAVHADLPAVIRSLGQAAYFADRLRLQDAGHGLLLVAWERQVALGDVYVWLAPAEEPELRARLPGVALLTHLEVAEKRRNEGIGTRLLDAAEERLTAMGHERVALGVGLDNPAAQRLYLRRGYAEWPYGKVDTTQVVYGANGERERRPEVCRIMVRHLTHTPHPTPQ</sequence>